<comment type="caution">
    <text evidence="3">The sequence shown here is derived from an EMBL/GenBank/DDBJ whole genome shotgun (WGS) entry which is preliminary data.</text>
</comment>
<dbReference type="Proteomes" id="UP000285120">
    <property type="component" value="Unassembled WGS sequence"/>
</dbReference>
<feature type="transmembrane region" description="Helical" evidence="1">
    <location>
        <begin position="12"/>
        <end position="39"/>
    </location>
</feature>
<evidence type="ECO:0000313" key="4">
    <source>
        <dbReference type="Proteomes" id="UP000285120"/>
    </source>
</evidence>
<keyword evidence="1" id="KW-0472">Membrane</keyword>
<dbReference type="InterPro" id="IPR003675">
    <property type="entry name" value="Rce1/LyrA-like_dom"/>
</dbReference>
<dbReference type="InterPro" id="IPR052710">
    <property type="entry name" value="CAAX_protease"/>
</dbReference>
<accession>A0A419V6W8</accession>
<dbReference type="PANTHER" id="PTHR36435:SF1">
    <property type="entry name" value="CAAX AMINO TERMINAL PROTEASE FAMILY PROTEIN"/>
    <property type="match status" value="1"/>
</dbReference>
<organism evidence="3 4">
    <name type="scientific">Sinobaca qinghaiensis</name>
    <dbReference type="NCBI Taxonomy" id="342944"/>
    <lineage>
        <taxon>Bacteria</taxon>
        <taxon>Bacillati</taxon>
        <taxon>Bacillota</taxon>
        <taxon>Bacilli</taxon>
        <taxon>Bacillales</taxon>
        <taxon>Sporolactobacillaceae</taxon>
        <taxon>Sinobaca</taxon>
    </lineage>
</organism>
<dbReference type="GO" id="GO:0080120">
    <property type="term" value="P:CAAX-box protein maturation"/>
    <property type="evidence" value="ECO:0007669"/>
    <property type="project" value="UniProtKB-ARBA"/>
</dbReference>
<sequence>MSNDITLKDVWISFLLFVLVGAAIVFFVFGFSSAGYIAALFDTGSIIRETAVGAGAGLLSAGVLLALYKWTSLEFPDNQYTALIYSLLQKKYGVVTIAAGAGISEEFLFRGVLLGVLAYYIESLPALMIVSVIFMLVHVPQYKGSLTAHGVVLCIGLMLGWLFLLFGTLWAPIVAHALYNGLLGSAMKHALLEK</sequence>
<feature type="transmembrane region" description="Helical" evidence="1">
    <location>
        <begin position="151"/>
        <end position="173"/>
    </location>
</feature>
<evidence type="ECO:0000256" key="1">
    <source>
        <dbReference type="SAM" id="Phobius"/>
    </source>
</evidence>
<reference evidence="3 4" key="1">
    <citation type="submission" date="2018-09" db="EMBL/GenBank/DDBJ databases">
        <title>Genomic Encyclopedia of Archaeal and Bacterial Type Strains, Phase II (KMG-II): from individual species to whole genera.</title>
        <authorList>
            <person name="Goeker M."/>
        </authorList>
    </citation>
    <scope>NUCLEOTIDE SEQUENCE [LARGE SCALE GENOMIC DNA]</scope>
    <source>
        <strain evidence="3 4">DSM 17008</strain>
    </source>
</reference>
<gene>
    <name evidence="3" type="ORF">ATL39_1347</name>
</gene>
<dbReference type="PANTHER" id="PTHR36435">
    <property type="entry name" value="SLR1288 PROTEIN"/>
    <property type="match status" value="1"/>
</dbReference>
<keyword evidence="1" id="KW-0812">Transmembrane</keyword>
<dbReference type="OrthoDB" id="2357478at2"/>
<feature type="transmembrane region" description="Helical" evidence="1">
    <location>
        <begin position="117"/>
        <end position="139"/>
    </location>
</feature>
<evidence type="ECO:0000259" key="2">
    <source>
        <dbReference type="Pfam" id="PF02517"/>
    </source>
</evidence>
<dbReference type="RefSeq" id="WP_120192509.1">
    <property type="nucleotide sequence ID" value="NZ_RAPK01000007.1"/>
</dbReference>
<dbReference type="EMBL" id="RAPK01000007">
    <property type="protein sequence ID" value="RKD75646.1"/>
    <property type="molecule type" value="Genomic_DNA"/>
</dbReference>
<keyword evidence="1" id="KW-1133">Transmembrane helix</keyword>
<feature type="transmembrane region" description="Helical" evidence="1">
    <location>
        <begin position="51"/>
        <end position="70"/>
    </location>
</feature>
<name>A0A419V6W8_9BACL</name>
<evidence type="ECO:0000313" key="3">
    <source>
        <dbReference type="EMBL" id="RKD75646.1"/>
    </source>
</evidence>
<dbReference type="GO" id="GO:0004175">
    <property type="term" value="F:endopeptidase activity"/>
    <property type="evidence" value="ECO:0007669"/>
    <property type="project" value="UniProtKB-ARBA"/>
</dbReference>
<protein>
    <recommendedName>
        <fullName evidence="2">CAAX prenyl protease 2/Lysostaphin resistance protein A-like domain-containing protein</fullName>
    </recommendedName>
</protein>
<dbReference type="AlphaFoldDB" id="A0A419V6W8"/>
<keyword evidence="4" id="KW-1185">Reference proteome</keyword>
<proteinExistence type="predicted"/>
<dbReference type="Pfam" id="PF02517">
    <property type="entry name" value="Rce1-like"/>
    <property type="match status" value="1"/>
</dbReference>
<feature type="domain" description="CAAX prenyl protease 2/Lysostaphin resistance protein A-like" evidence="2">
    <location>
        <begin position="94"/>
        <end position="181"/>
    </location>
</feature>